<evidence type="ECO:0000256" key="1">
    <source>
        <dbReference type="SAM" id="SignalP"/>
    </source>
</evidence>
<protein>
    <recommendedName>
        <fullName evidence="4">Secreted protein</fullName>
    </recommendedName>
</protein>
<keyword evidence="3" id="KW-1185">Reference proteome</keyword>
<evidence type="ECO:0008006" key="4">
    <source>
        <dbReference type="Google" id="ProtNLM"/>
    </source>
</evidence>
<proteinExistence type="predicted"/>
<dbReference type="AlphaFoldDB" id="A0AAD6JTY0"/>
<comment type="caution">
    <text evidence="2">The sequence shown here is derived from an EMBL/GenBank/DDBJ whole genome shotgun (WGS) entry which is preliminary data.</text>
</comment>
<keyword evidence="1" id="KW-0732">Signal</keyword>
<evidence type="ECO:0000313" key="2">
    <source>
        <dbReference type="EMBL" id="KAJ6410250.1"/>
    </source>
</evidence>
<gene>
    <name evidence="2" type="ORF">OIU84_007072</name>
</gene>
<dbReference type="Proteomes" id="UP001162972">
    <property type="component" value="Chromosome 15Z"/>
</dbReference>
<accession>A0AAD6JTY0</accession>
<name>A0AAD6JTY0_9ROSI</name>
<sequence length="77" mass="8677">MLLLVEWKELLQLSLGKCSCCCCGRRRERNAIAATASGKEEVKLSITGGESNNVVCHRKRRKGLPSLKKSSRCYCYR</sequence>
<feature type="signal peptide" evidence="1">
    <location>
        <begin position="1"/>
        <end position="16"/>
    </location>
</feature>
<feature type="chain" id="PRO_5042294853" description="Secreted protein" evidence="1">
    <location>
        <begin position="17"/>
        <end position="77"/>
    </location>
</feature>
<evidence type="ECO:0000313" key="3">
    <source>
        <dbReference type="Proteomes" id="UP001162972"/>
    </source>
</evidence>
<dbReference type="EMBL" id="JAPFFJ010000014">
    <property type="protein sequence ID" value="KAJ6410250.1"/>
    <property type="molecule type" value="Genomic_DNA"/>
</dbReference>
<organism evidence="2 3">
    <name type="scientific">Salix udensis</name>
    <dbReference type="NCBI Taxonomy" id="889485"/>
    <lineage>
        <taxon>Eukaryota</taxon>
        <taxon>Viridiplantae</taxon>
        <taxon>Streptophyta</taxon>
        <taxon>Embryophyta</taxon>
        <taxon>Tracheophyta</taxon>
        <taxon>Spermatophyta</taxon>
        <taxon>Magnoliopsida</taxon>
        <taxon>eudicotyledons</taxon>
        <taxon>Gunneridae</taxon>
        <taxon>Pentapetalae</taxon>
        <taxon>rosids</taxon>
        <taxon>fabids</taxon>
        <taxon>Malpighiales</taxon>
        <taxon>Salicaceae</taxon>
        <taxon>Saliceae</taxon>
        <taxon>Salix</taxon>
    </lineage>
</organism>
<reference evidence="2 3" key="1">
    <citation type="journal article" date="2023" name="Int. J. Mol. Sci.">
        <title>De Novo Assembly and Annotation of 11 Diverse Shrub Willow (Salix) Genomes Reveals Novel Gene Organization in Sex-Linked Regions.</title>
        <authorList>
            <person name="Hyden B."/>
            <person name="Feng K."/>
            <person name="Yates T.B."/>
            <person name="Jawdy S."/>
            <person name="Cereghino C."/>
            <person name="Smart L.B."/>
            <person name="Muchero W."/>
        </authorList>
    </citation>
    <scope>NUCLEOTIDE SEQUENCE [LARGE SCALE GENOMIC DNA]</scope>
    <source>
        <tissue evidence="2">Shoot tip</tissue>
    </source>
</reference>